<keyword evidence="4 5" id="KW-0472">Membrane</keyword>
<dbReference type="GeneID" id="86992647"/>
<feature type="transmembrane region" description="Helical" evidence="5">
    <location>
        <begin position="93"/>
        <end position="123"/>
    </location>
</feature>
<dbReference type="GO" id="GO:0012505">
    <property type="term" value="C:endomembrane system"/>
    <property type="evidence" value="ECO:0007669"/>
    <property type="project" value="UniProtKB-SubCell"/>
</dbReference>
<keyword evidence="3 5" id="KW-1133">Transmembrane helix</keyword>
<dbReference type="AlphaFoldDB" id="A0A0B0H9X6"/>
<evidence type="ECO:0000256" key="1">
    <source>
        <dbReference type="ARBA" id="ARBA00004127"/>
    </source>
</evidence>
<evidence type="ECO:0000313" key="7">
    <source>
        <dbReference type="Proteomes" id="UP000030856"/>
    </source>
</evidence>
<dbReference type="EMBL" id="JRAA01000002">
    <property type="protein sequence ID" value="KHF25457.1"/>
    <property type="molecule type" value="Genomic_DNA"/>
</dbReference>
<dbReference type="RefSeq" id="WP_230208777.1">
    <property type="nucleotide sequence ID" value="NZ_JRAA01000002.1"/>
</dbReference>
<dbReference type="STRING" id="2340.JV46_07490"/>
<dbReference type="Pfam" id="PF04191">
    <property type="entry name" value="PEMT"/>
    <property type="match status" value="1"/>
</dbReference>
<evidence type="ECO:0008006" key="8">
    <source>
        <dbReference type="Google" id="ProtNLM"/>
    </source>
</evidence>
<comment type="subcellular location">
    <subcellularLocation>
        <location evidence="1">Endomembrane system</location>
        <topology evidence="1">Multi-pass membrane protein</topology>
    </subcellularLocation>
</comment>
<sequence>MMQQPLPKIFPPVFALLFAAAMWAVANGFPIVELIPDPWNRFGYIVMAIAISIDLWSLGLFLRAKTTFHPLRLHETSSLVTGGMYRVTRNPMYLGLLLLLTGWAILLGELLPWMLLPIFVWLLNTQQIQHEERILEEKFGGQYLQYKERVRRWI</sequence>
<dbReference type="Gene3D" id="1.20.120.1630">
    <property type="match status" value="1"/>
</dbReference>
<dbReference type="PATRIC" id="fig|2340.3.peg.2077"/>
<comment type="caution">
    <text evidence="6">The sequence shown here is derived from an EMBL/GenBank/DDBJ whole genome shotgun (WGS) entry which is preliminary data.</text>
</comment>
<proteinExistence type="predicted"/>
<dbReference type="PANTHER" id="PTHR12714">
    <property type="entry name" value="PROTEIN-S ISOPRENYLCYSTEINE O-METHYLTRANSFERASE"/>
    <property type="match status" value="1"/>
</dbReference>
<feature type="transmembrane region" description="Helical" evidence="5">
    <location>
        <begin position="44"/>
        <end position="62"/>
    </location>
</feature>
<accession>A0A0B0H9X6</accession>
<dbReference type="GO" id="GO:0016740">
    <property type="term" value="F:transferase activity"/>
    <property type="evidence" value="ECO:0007669"/>
    <property type="project" value="UniProtKB-ARBA"/>
</dbReference>
<evidence type="ECO:0000256" key="5">
    <source>
        <dbReference type="SAM" id="Phobius"/>
    </source>
</evidence>
<dbReference type="Proteomes" id="UP000030856">
    <property type="component" value="Unassembled WGS sequence"/>
</dbReference>
<evidence type="ECO:0000256" key="2">
    <source>
        <dbReference type="ARBA" id="ARBA00022692"/>
    </source>
</evidence>
<evidence type="ECO:0000256" key="4">
    <source>
        <dbReference type="ARBA" id="ARBA00023136"/>
    </source>
</evidence>
<evidence type="ECO:0000313" key="6">
    <source>
        <dbReference type="EMBL" id="KHF25457.1"/>
    </source>
</evidence>
<name>A0A0B0H9X6_SOVGS</name>
<keyword evidence="7" id="KW-1185">Reference proteome</keyword>
<evidence type="ECO:0000256" key="3">
    <source>
        <dbReference type="ARBA" id="ARBA00022989"/>
    </source>
</evidence>
<dbReference type="InterPro" id="IPR007318">
    <property type="entry name" value="Phopholipid_MeTrfase"/>
</dbReference>
<dbReference type="eggNOG" id="COG2020">
    <property type="taxonomic scope" value="Bacteria"/>
</dbReference>
<organism evidence="6 7">
    <name type="scientific">Solemya velum gill symbiont</name>
    <dbReference type="NCBI Taxonomy" id="2340"/>
    <lineage>
        <taxon>Bacteria</taxon>
        <taxon>Pseudomonadati</taxon>
        <taxon>Pseudomonadota</taxon>
        <taxon>Gammaproteobacteria</taxon>
        <taxon>sulfur-oxidizing symbionts</taxon>
    </lineage>
</organism>
<protein>
    <recommendedName>
        <fullName evidence="8">Protein-S-isoprenylcysteine methyltransferase</fullName>
    </recommendedName>
</protein>
<keyword evidence="2 5" id="KW-0812">Transmembrane</keyword>
<gene>
    <name evidence="6" type="ORF">JV46_07490</name>
</gene>
<dbReference type="PANTHER" id="PTHR12714:SF24">
    <property type="entry name" value="SLR1182 PROTEIN"/>
    <property type="match status" value="1"/>
</dbReference>
<reference evidence="6 7" key="1">
    <citation type="journal article" date="2014" name="BMC Genomics">
        <title>The genome of the intracellular bacterium of the coastal bivalve, Solemya velum: a blueprint for thriving in and out of symbiosis.</title>
        <authorList>
            <person name="Dmytrenko O."/>
            <person name="Russell S.L."/>
            <person name="Loo W.T."/>
            <person name="Fontanez K.M."/>
            <person name="Liao L."/>
            <person name="Roeselers G."/>
            <person name="Sharma R."/>
            <person name="Stewart F.J."/>
            <person name="Newton I.L."/>
            <person name="Woyke T."/>
            <person name="Wu D."/>
            <person name="Lang J.M."/>
            <person name="Eisen J.A."/>
            <person name="Cavanaugh C.M."/>
        </authorList>
    </citation>
    <scope>NUCLEOTIDE SEQUENCE [LARGE SCALE GENOMIC DNA]</scope>
    <source>
        <strain evidence="6 7">WH</strain>
    </source>
</reference>